<dbReference type="EMBL" id="BKCJ010003895">
    <property type="protein sequence ID" value="GEU57801.1"/>
    <property type="molecule type" value="Genomic_DNA"/>
</dbReference>
<feature type="coiled-coil region" evidence="2">
    <location>
        <begin position="729"/>
        <end position="763"/>
    </location>
</feature>
<dbReference type="InterPro" id="IPR012337">
    <property type="entry name" value="RNaseH-like_sf"/>
</dbReference>
<dbReference type="AlphaFoldDB" id="A0A6L2L7K6"/>
<gene>
    <name evidence="4" type="ORF">Tci_029779</name>
</gene>
<evidence type="ECO:0000313" key="4">
    <source>
        <dbReference type="EMBL" id="GEU57801.1"/>
    </source>
</evidence>
<keyword evidence="2" id="KW-0175">Coiled coil</keyword>
<reference evidence="4" key="1">
    <citation type="journal article" date="2019" name="Sci. Rep.">
        <title>Draft genome of Tanacetum cinerariifolium, the natural source of mosquito coil.</title>
        <authorList>
            <person name="Yamashiro T."/>
            <person name="Shiraishi A."/>
            <person name="Satake H."/>
            <person name="Nakayama K."/>
        </authorList>
    </citation>
    <scope>NUCLEOTIDE SEQUENCE</scope>
</reference>
<protein>
    <submittedName>
        <fullName evidence="4">Integrase, catalytic region, zinc finger, CCHC-type, peptidase aspartic, catalytic</fullName>
    </submittedName>
</protein>
<evidence type="ECO:0000256" key="2">
    <source>
        <dbReference type="SAM" id="Coils"/>
    </source>
</evidence>
<dbReference type="Pfam" id="PF13976">
    <property type="entry name" value="gag_pre-integrs"/>
    <property type="match status" value="1"/>
</dbReference>
<organism evidence="4">
    <name type="scientific">Tanacetum cinerariifolium</name>
    <name type="common">Dalmatian daisy</name>
    <name type="synonym">Chrysanthemum cinerariifolium</name>
    <dbReference type="NCBI Taxonomy" id="118510"/>
    <lineage>
        <taxon>Eukaryota</taxon>
        <taxon>Viridiplantae</taxon>
        <taxon>Streptophyta</taxon>
        <taxon>Embryophyta</taxon>
        <taxon>Tracheophyta</taxon>
        <taxon>Spermatophyta</taxon>
        <taxon>Magnoliopsida</taxon>
        <taxon>eudicotyledons</taxon>
        <taxon>Gunneridae</taxon>
        <taxon>Pentapetalae</taxon>
        <taxon>asterids</taxon>
        <taxon>campanulids</taxon>
        <taxon>Asterales</taxon>
        <taxon>Asteraceae</taxon>
        <taxon>Asteroideae</taxon>
        <taxon>Anthemideae</taxon>
        <taxon>Anthemidinae</taxon>
        <taxon>Tanacetum</taxon>
    </lineage>
</organism>
<evidence type="ECO:0000259" key="3">
    <source>
        <dbReference type="PROSITE" id="PS50158"/>
    </source>
</evidence>
<comment type="caution">
    <text evidence="4">The sequence shown here is derived from an EMBL/GenBank/DDBJ whole genome shotgun (WGS) entry which is preliminary data.</text>
</comment>
<sequence length="1047" mass="119970">MKSIVKGPYQMGTKTKTLAGGVEGALQLGLEHDGVFSDLTQEEKDRNLNYTMTLNTSARTKEKTSTHIMLGEQVTNFNDDVDDPPEQDLALNVDHVFKADQYLIYNEVGPSYDSDIPSEVQDHENSSYSVYKHQDVHEMQNNVQQDYVANSNADFMSYSNIIPYDQYVEDNAEHNLKAQLKGKTKCVTIDPVKPKVLAPGMYAIDVDLITPRLKNNRDAHSDYLKHLKESVETVHEIVEEARLEKSLDNVLAFACSYIKRCSKHMMRNLLNLKNFMSKFIGTVRFGNDHFGAIIGQFYDSDLEVSFKKHSCFVHETEGVDLLKGSRSTNLYTISVDEMMKSSPICLLSKASKNKSWLWNHRLNHLNFGTINDLVRKDMVRGLPRLKFEKEFYERVVIFHQKSLPRTPQQNSVVNRRNCSLVEAARTMLIFSKALMFLWAKAQRSWKIASNCRYWDFHCICSQQEGLSVNSSSRRSAQLSSRDVGLAEPNQVNLAPDHLRKWSKDHPLDNIVGNPSRLIHGAGESHEDANQKFLRSLPSSWSQVALIIRTKPGLDTFRFDDLYNNQRVFEHDVKEDHLAKFYKMDDAKEMWEAIKSKFGGNNESKKMQKYLLKQQFEGFFVSALEGLHKRSLPSSWSQVALIIRTKPGLDTFRFDDLYNNQRVFEHDVKGTIISSSSSSNTQNVAFVSFDNTSRTNDVEAQLLCHQQNQLAYEQKIRFMKIDLDDKTNVLAYHKKLLAEALKEKEDLKTKFENWQNSSKNLSRLLNTQMSANDKLGLRYGNYRYGSTLSYENEVLQNVFMNKESDLEITSVNDRYAEGMHAVPPLMTGNYMPFGLDVEIDYSKFTYGPKQTSVDESDAKTSEYSSCKSNFSVETTTSMPAPVKNAPTDVYEPKVWTDAPIIKEYEPDYDDDSVSNVQKDKDTPSFAFTNFVKHVKTSRENVKETGTPNHCLKVEKHDRNGHTRKGLGYAFTRKACFVCGSSSHLIRDCDFHEKRMAKQAELTKSKNKFTGQRENRPVWNNAQRVNHQNKFVPSILLTKTSKFQVNAAR</sequence>
<dbReference type="PROSITE" id="PS50158">
    <property type="entry name" value="ZF_CCHC"/>
    <property type="match status" value="1"/>
</dbReference>
<keyword evidence="1" id="KW-0479">Metal-binding</keyword>
<accession>A0A6L2L7K6</accession>
<proteinExistence type="predicted"/>
<evidence type="ECO:0000256" key="1">
    <source>
        <dbReference type="PROSITE-ProRule" id="PRU00047"/>
    </source>
</evidence>
<dbReference type="SUPFAM" id="SSF53098">
    <property type="entry name" value="Ribonuclease H-like"/>
    <property type="match status" value="1"/>
</dbReference>
<dbReference type="GO" id="GO:0003676">
    <property type="term" value="F:nucleic acid binding"/>
    <property type="evidence" value="ECO:0007669"/>
    <property type="project" value="InterPro"/>
</dbReference>
<feature type="domain" description="CCHC-type" evidence="3">
    <location>
        <begin position="974"/>
        <end position="987"/>
    </location>
</feature>
<name>A0A6L2L7K6_TANCI</name>
<dbReference type="InterPro" id="IPR001878">
    <property type="entry name" value="Znf_CCHC"/>
</dbReference>
<keyword evidence="1" id="KW-0863">Zinc-finger</keyword>
<dbReference type="GO" id="GO:0008270">
    <property type="term" value="F:zinc ion binding"/>
    <property type="evidence" value="ECO:0007669"/>
    <property type="project" value="UniProtKB-KW"/>
</dbReference>
<dbReference type="InterPro" id="IPR025724">
    <property type="entry name" value="GAG-pre-integrase_dom"/>
</dbReference>
<keyword evidence="1" id="KW-0862">Zinc</keyword>